<evidence type="ECO:0000313" key="2">
    <source>
        <dbReference type="Proteomes" id="UP001162483"/>
    </source>
</evidence>
<evidence type="ECO:0000313" key="1">
    <source>
        <dbReference type="EMBL" id="CAI9559170.1"/>
    </source>
</evidence>
<dbReference type="Proteomes" id="UP001162483">
    <property type="component" value="Unassembled WGS sequence"/>
</dbReference>
<accession>A0ABN9CHJ9</accession>
<comment type="caution">
    <text evidence="1">The sequence shown here is derived from an EMBL/GenBank/DDBJ whole genome shotgun (WGS) entry which is preliminary data.</text>
</comment>
<protein>
    <submittedName>
        <fullName evidence="1">Uncharacterized protein</fullName>
    </submittedName>
</protein>
<gene>
    <name evidence="1" type="ORF">SPARVUS_LOCUS5027104</name>
</gene>
<reference evidence="1" key="1">
    <citation type="submission" date="2023-05" db="EMBL/GenBank/DDBJ databases">
        <authorList>
            <person name="Stuckert A."/>
        </authorList>
    </citation>
    <scope>NUCLEOTIDE SEQUENCE</scope>
</reference>
<feature type="non-terminal residue" evidence="1">
    <location>
        <position position="205"/>
    </location>
</feature>
<name>A0ABN9CHJ9_9NEOB</name>
<dbReference type="EMBL" id="CATNWA010010030">
    <property type="protein sequence ID" value="CAI9559170.1"/>
    <property type="molecule type" value="Genomic_DNA"/>
</dbReference>
<sequence>AGALCPLDTADHRKSRRCRLGHVISCVQSQLITWDMYTDHQGTDDQCALMISVAPEVPPVSVHQCQQSVLISATCQCSSVPRDSAHQCHINATYQCIPVHINAIYQCPSELLFNVTHQCQSMPPINANQCHLSVPVSVAYQCASVPPISVSQCRLTVPVSAAYQCHISVSCISAAFQCPSVMPVNAHQCKLPVPPHQCPSVPPIS</sequence>
<feature type="non-terminal residue" evidence="1">
    <location>
        <position position="1"/>
    </location>
</feature>
<proteinExistence type="predicted"/>
<keyword evidence="2" id="KW-1185">Reference proteome</keyword>
<organism evidence="1 2">
    <name type="scientific">Staurois parvus</name>
    <dbReference type="NCBI Taxonomy" id="386267"/>
    <lineage>
        <taxon>Eukaryota</taxon>
        <taxon>Metazoa</taxon>
        <taxon>Chordata</taxon>
        <taxon>Craniata</taxon>
        <taxon>Vertebrata</taxon>
        <taxon>Euteleostomi</taxon>
        <taxon>Amphibia</taxon>
        <taxon>Batrachia</taxon>
        <taxon>Anura</taxon>
        <taxon>Neobatrachia</taxon>
        <taxon>Ranoidea</taxon>
        <taxon>Ranidae</taxon>
        <taxon>Staurois</taxon>
    </lineage>
</organism>